<reference evidence="3 4" key="1">
    <citation type="journal article" date="2018" name="PLoS Genet.">
        <title>Population sequencing reveals clonal diversity and ancestral inbreeding in the grapevine cultivar Chardonnay.</title>
        <authorList>
            <person name="Roach M.J."/>
            <person name="Johnson D.L."/>
            <person name="Bohlmann J."/>
            <person name="van Vuuren H.J."/>
            <person name="Jones S.J."/>
            <person name="Pretorius I.S."/>
            <person name="Schmidt S.A."/>
            <person name="Borneman A.R."/>
        </authorList>
    </citation>
    <scope>NUCLEOTIDE SEQUENCE [LARGE SCALE GENOMIC DNA]</scope>
    <source>
        <strain evidence="4">cv. Chardonnay</strain>
        <tissue evidence="3">Leaf</tissue>
    </source>
</reference>
<proteinExistence type="predicted"/>
<accession>A0A438DD36</accession>
<gene>
    <name evidence="3" type="ORF">CK203_094241</name>
</gene>
<evidence type="ECO:0000313" key="3">
    <source>
        <dbReference type="EMBL" id="RVW33385.1"/>
    </source>
</evidence>
<dbReference type="Proteomes" id="UP000288805">
    <property type="component" value="Unassembled WGS sequence"/>
</dbReference>
<sequence length="89" mass="9926">MAKLVIVKILLVLATINGWFLVQLDANNVFLHNDLAKEVYMCLPLGYHHEKSSKGISASQRHYALQILFDIGFLACKPASTPMEANVKL</sequence>
<feature type="chain" id="PRO_5019399021" description="Reverse transcriptase Ty1/copia-type domain-containing protein" evidence="1">
    <location>
        <begin position="27"/>
        <end position="89"/>
    </location>
</feature>
<evidence type="ECO:0000313" key="4">
    <source>
        <dbReference type="Proteomes" id="UP000288805"/>
    </source>
</evidence>
<dbReference type="Pfam" id="PF07727">
    <property type="entry name" value="RVT_2"/>
    <property type="match status" value="1"/>
</dbReference>
<dbReference type="InterPro" id="IPR013103">
    <property type="entry name" value="RVT_2"/>
</dbReference>
<dbReference type="AlphaFoldDB" id="A0A438DD36"/>
<dbReference type="EMBL" id="QGNW01001680">
    <property type="protein sequence ID" value="RVW33385.1"/>
    <property type="molecule type" value="Genomic_DNA"/>
</dbReference>
<evidence type="ECO:0000256" key="1">
    <source>
        <dbReference type="SAM" id="SignalP"/>
    </source>
</evidence>
<comment type="caution">
    <text evidence="3">The sequence shown here is derived from an EMBL/GenBank/DDBJ whole genome shotgun (WGS) entry which is preliminary data.</text>
</comment>
<feature type="signal peptide" evidence="1">
    <location>
        <begin position="1"/>
        <end position="26"/>
    </location>
</feature>
<evidence type="ECO:0000259" key="2">
    <source>
        <dbReference type="Pfam" id="PF07727"/>
    </source>
</evidence>
<organism evidence="3 4">
    <name type="scientific">Vitis vinifera</name>
    <name type="common">Grape</name>
    <dbReference type="NCBI Taxonomy" id="29760"/>
    <lineage>
        <taxon>Eukaryota</taxon>
        <taxon>Viridiplantae</taxon>
        <taxon>Streptophyta</taxon>
        <taxon>Embryophyta</taxon>
        <taxon>Tracheophyta</taxon>
        <taxon>Spermatophyta</taxon>
        <taxon>Magnoliopsida</taxon>
        <taxon>eudicotyledons</taxon>
        <taxon>Gunneridae</taxon>
        <taxon>Pentapetalae</taxon>
        <taxon>rosids</taxon>
        <taxon>Vitales</taxon>
        <taxon>Vitaceae</taxon>
        <taxon>Viteae</taxon>
        <taxon>Vitis</taxon>
    </lineage>
</organism>
<keyword evidence="1" id="KW-0732">Signal</keyword>
<protein>
    <recommendedName>
        <fullName evidence="2">Reverse transcriptase Ty1/copia-type domain-containing protein</fullName>
    </recommendedName>
</protein>
<name>A0A438DD36_VITVI</name>
<feature type="domain" description="Reverse transcriptase Ty1/copia-type" evidence="2">
    <location>
        <begin position="2"/>
        <end position="52"/>
    </location>
</feature>